<feature type="region of interest" description="Disordered" evidence="1">
    <location>
        <begin position="299"/>
        <end position="334"/>
    </location>
</feature>
<feature type="compositionally biased region" description="Acidic residues" evidence="1">
    <location>
        <begin position="249"/>
        <end position="262"/>
    </location>
</feature>
<dbReference type="Proteomes" id="UP001363151">
    <property type="component" value="Unassembled WGS sequence"/>
</dbReference>
<sequence length="400" mass="41037">MASSLFVLRGSTPQIQTRTQLASVSAESTNASCTVDALCVYTDAVTSYEIDVAAGETQTVFTIAAGQERTWIQLDATGDIDLKLATSDGVVLLDYGTGTNWADSLTEFTYAGMTFEFCVDGCDADITVGPYYDGSSYNVVGDASYYDEYLYLEDAATEDLVVSVVSSGSGPPPEKADGQDDHATGTLSVLYDCPGTCCTCAAAGAALTFFPSPAPSPTPTTATPTTAAPTTTPPTAVSRDEGAVRDPDDRDPDGGEADDDADDRGADGRPVPAPHDSAAVGRAVHVRAVHVRAVVGNGAAVRDPDDRGADVRPHDGRAGVRRPVQKAHDGPPVVARDGPPVVAPDDGIAVGCAVAVPDDDGISVGRADIQAHGHAPGRGAADLSGLHISPLVTMGDLGLF</sequence>
<reference evidence="2 3" key="1">
    <citation type="submission" date="2024-03" db="EMBL/GenBank/DDBJ databases">
        <title>Aureococcus anophagefferens CCMP1851 and Kratosvirus quantuckense: Draft genome of a second virus-susceptible host strain in the model system.</title>
        <authorList>
            <person name="Chase E."/>
            <person name="Truchon A.R."/>
            <person name="Schepens W."/>
            <person name="Wilhelm S.W."/>
        </authorList>
    </citation>
    <scope>NUCLEOTIDE SEQUENCE [LARGE SCALE GENOMIC DNA]</scope>
    <source>
        <strain evidence="2 3">CCMP1851</strain>
    </source>
</reference>
<feature type="compositionally biased region" description="Basic and acidic residues" evidence="1">
    <location>
        <begin position="302"/>
        <end position="318"/>
    </location>
</feature>
<proteinExistence type="predicted"/>
<evidence type="ECO:0000313" key="3">
    <source>
        <dbReference type="Proteomes" id="UP001363151"/>
    </source>
</evidence>
<evidence type="ECO:0000256" key="1">
    <source>
        <dbReference type="SAM" id="MobiDB-lite"/>
    </source>
</evidence>
<feature type="region of interest" description="Disordered" evidence="1">
    <location>
        <begin position="215"/>
        <end position="281"/>
    </location>
</feature>
<dbReference type="EMBL" id="JBBJCI010000164">
    <property type="protein sequence ID" value="KAK7241711.1"/>
    <property type="molecule type" value="Genomic_DNA"/>
</dbReference>
<accession>A0ABR1G046</accession>
<evidence type="ECO:0000313" key="2">
    <source>
        <dbReference type="EMBL" id="KAK7241711.1"/>
    </source>
</evidence>
<comment type="caution">
    <text evidence="2">The sequence shown here is derived from an EMBL/GenBank/DDBJ whole genome shotgun (WGS) entry which is preliminary data.</text>
</comment>
<feature type="compositionally biased region" description="Basic and acidic residues" evidence="1">
    <location>
        <begin position="238"/>
        <end position="248"/>
    </location>
</feature>
<feature type="compositionally biased region" description="Low complexity" evidence="1">
    <location>
        <begin position="219"/>
        <end position="236"/>
    </location>
</feature>
<gene>
    <name evidence="2" type="ORF">SO694_00070186</name>
</gene>
<protein>
    <submittedName>
        <fullName evidence="2">Uncharacterized protein</fullName>
    </submittedName>
</protein>
<keyword evidence="3" id="KW-1185">Reference proteome</keyword>
<name>A0ABR1G046_AURAN</name>
<organism evidence="2 3">
    <name type="scientific">Aureococcus anophagefferens</name>
    <name type="common">Harmful bloom alga</name>
    <dbReference type="NCBI Taxonomy" id="44056"/>
    <lineage>
        <taxon>Eukaryota</taxon>
        <taxon>Sar</taxon>
        <taxon>Stramenopiles</taxon>
        <taxon>Ochrophyta</taxon>
        <taxon>Pelagophyceae</taxon>
        <taxon>Pelagomonadales</taxon>
        <taxon>Pelagomonadaceae</taxon>
        <taxon>Aureococcus</taxon>
    </lineage>
</organism>